<evidence type="ECO:0000313" key="1">
    <source>
        <dbReference type="EMBL" id="GAA4824785.1"/>
    </source>
</evidence>
<protein>
    <submittedName>
        <fullName evidence="1">Uncharacterized protein</fullName>
    </submittedName>
</protein>
<dbReference type="EMBL" id="BAABJX010000013">
    <property type="protein sequence ID" value="GAA4824785.1"/>
    <property type="molecule type" value="Genomic_DNA"/>
</dbReference>
<gene>
    <name evidence="1" type="ORF">GCM10023331_06620</name>
</gene>
<proteinExistence type="predicted"/>
<dbReference type="Proteomes" id="UP001500298">
    <property type="component" value="Unassembled WGS sequence"/>
</dbReference>
<sequence>MRCNIRIIMTILSCLVQIVLIKLDTSSEELSYRKIITPVIMVHGNEQIVPNKKSYHLFLKENCNISKQATL</sequence>
<name>A0ABP9D6F3_9BACT</name>
<comment type="caution">
    <text evidence="1">The sequence shown here is derived from an EMBL/GenBank/DDBJ whole genome shotgun (WGS) entry which is preliminary data.</text>
</comment>
<evidence type="ECO:0000313" key="2">
    <source>
        <dbReference type="Proteomes" id="UP001500298"/>
    </source>
</evidence>
<keyword evidence="2" id="KW-1185">Reference proteome</keyword>
<organism evidence="1 2">
    <name type="scientific">Algivirga pacifica</name>
    <dbReference type="NCBI Taxonomy" id="1162670"/>
    <lineage>
        <taxon>Bacteria</taxon>
        <taxon>Pseudomonadati</taxon>
        <taxon>Bacteroidota</taxon>
        <taxon>Cytophagia</taxon>
        <taxon>Cytophagales</taxon>
        <taxon>Flammeovirgaceae</taxon>
        <taxon>Algivirga</taxon>
    </lineage>
</organism>
<accession>A0ABP9D6F3</accession>
<reference evidence="2" key="1">
    <citation type="journal article" date="2019" name="Int. J. Syst. Evol. Microbiol.">
        <title>The Global Catalogue of Microorganisms (GCM) 10K type strain sequencing project: providing services to taxonomists for standard genome sequencing and annotation.</title>
        <authorList>
            <consortium name="The Broad Institute Genomics Platform"/>
            <consortium name="The Broad Institute Genome Sequencing Center for Infectious Disease"/>
            <person name="Wu L."/>
            <person name="Ma J."/>
        </authorList>
    </citation>
    <scope>NUCLEOTIDE SEQUENCE [LARGE SCALE GENOMIC DNA]</scope>
    <source>
        <strain evidence="2">JCM 18326</strain>
    </source>
</reference>